<dbReference type="Pfam" id="PF06568">
    <property type="entry name" value="YjiS-like"/>
    <property type="match status" value="1"/>
</dbReference>
<dbReference type="EMBL" id="WHSC02000001">
    <property type="protein sequence ID" value="MDO6120020.1"/>
    <property type="molecule type" value="Genomic_DNA"/>
</dbReference>
<accession>A0ABT8X9V0</accession>
<protein>
    <submittedName>
        <fullName evidence="2">DUF1127 domain-containing protein</fullName>
    </submittedName>
</protein>
<evidence type="ECO:0000313" key="3">
    <source>
        <dbReference type="Proteomes" id="UP001177080"/>
    </source>
</evidence>
<feature type="domain" description="YjiS-like" evidence="1">
    <location>
        <begin position="26"/>
        <end position="60"/>
    </location>
</feature>
<gene>
    <name evidence="2" type="ORF">GB928_002350</name>
</gene>
<evidence type="ECO:0000313" key="2">
    <source>
        <dbReference type="EMBL" id="MDO6120020.1"/>
    </source>
</evidence>
<name>A0ABT8X9V0_9HYPH</name>
<comment type="caution">
    <text evidence="2">The sequence shown here is derived from an EMBL/GenBank/DDBJ whole genome shotgun (WGS) entry which is preliminary data.</text>
</comment>
<organism evidence="2 3">
    <name type="scientific">Shinella curvata</name>
    <dbReference type="NCBI Taxonomy" id="1817964"/>
    <lineage>
        <taxon>Bacteria</taxon>
        <taxon>Pseudomonadati</taxon>
        <taxon>Pseudomonadota</taxon>
        <taxon>Alphaproteobacteria</taxon>
        <taxon>Hyphomicrobiales</taxon>
        <taxon>Rhizobiaceae</taxon>
        <taxon>Shinella</taxon>
    </lineage>
</organism>
<evidence type="ECO:0000259" key="1">
    <source>
        <dbReference type="Pfam" id="PF06568"/>
    </source>
</evidence>
<proteinExistence type="predicted"/>
<dbReference type="RefSeq" id="WP_244759078.1">
    <property type="nucleotide sequence ID" value="NZ_JALJCJ010000001.1"/>
</dbReference>
<keyword evidence="3" id="KW-1185">Reference proteome</keyword>
<reference evidence="2" key="1">
    <citation type="submission" date="2022-04" db="EMBL/GenBank/DDBJ databases">
        <title>Shinella lacus sp. nov., a novel member of the genus Shinella from water.</title>
        <authorList>
            <person name="Deng Y."/>
        </authorList>
    </citation>
    <scope>NUCLEOTIDE SEQUENCE</scope>
    <source>
        <strain evidence="2">JCM 31239</strain>
    </source>
</reference>
<sequence>MAIDTIFVQGDIEHSRSTRGLFHRAWLAVRAWWLKRRTRQALIEMTEDQLRDIGITRSEAQREIGKSFYWD</sequence>
<dbReference type="InterPro" id="IPR009506">
    <property type="entry name" value="YjiS-like"/>
</dbReference>
<dbReference type="Proteomes" id="UP001177080">
    <property type="component" value="Unassembled WGS sequence"/>
</dbReference>